<organism evidence="1 2">
    <name type="scientific">Asanoa ferruginea</name>
    <dbReference type="NCBI Taxonomy" id="53367"/>
    <lineage>
        <taxon>Bacteria</taxon>
        <taxon>Bacillati</taxon>
        <taxon>Actinomycetota</taxon>
        <taxon>Actinomycetes</taxon>
        <taxon>Micromonosporales</taxon>
        <taxon>Micromonosporaceae</taxon>
        <taxon>Asanoa</taxon>
    </lineage>
</organism>
<evidence type="ECO:0000313" key="2">
    <source>
        <dbReference type="Proteomes" id="UP000256913"/>
    </source>
</evidence>
<accession>A0A3D9ZCK4</accession>
<dbReference type="RefSeq" id="WP_116066880.1">
    <property type="nucleotide sequence ID" value="NZ_BONB01000095.1"/>
</dbReference>
<evidence type="ECO:0000313" key="1">
    <source>
        <dbReference type="EMBL" id="REF95146.1"/>
    </source>
</evidence>
<dbReference type="Proteomes" id="UP000256913">
    <property type="component" value="Unassembled WGS sequence"/>
</dbReference>
<dbReference type="AlphaFoldDB" id="A0A3D9ZCK4"/>
<gene>
    <name evidence="1" type="ORF">DFJ67_1098</name>
</gene>
<comment type="caution">
    <text evidence="1">The sequence shown here is derived from an EMBL/GenBank/DDBJ whole genome shotgun (WGS) entry which is preliminary data.</text>
</comment>
<dbReference type="EMBL" id="QUMQ01000001">
    <property type="protein sequence ID" value="REF95146.1"/>
    <property type="molecule type" value="Genomic_DNA"/>
</dbReference>
<reference evidence="1 2" key="1">
    <citation type="submission" date="2018-08" db="EMBL/GenBank/DDBJ databases">
        <title>Sequencing the genomes of 1000 actinobacteria strains.</title>
        <authorList>
            <person name="Klenk H.-P."/>
        </authorList>
    </citation>
    <scope>NUCLEOTIDE SEQUENCE [LARGE SCALE GENOMIC DNA]</scope>
    <source>
        <strain evidence="1 2">DSM 44099</strain>
    </source>
</reference>
<keyword evidence="2" id="KW-1185">Reference proteome</keyword>
<protein>
    <submittedName>
        <fullName evidence="1">Uncharacterized protein</fullName>
    </submittedName>
</protein>
<name>A0A3D9ZCK4_9ACTN</name>
<dbReference type="OrthoDB" id="3402197at2"/>
<sequence length="106" mass="11403">MTDEDLGRTVDLLTRQVSHWEAPRWAAPAAAGEGTRGDAVYRLVQRLADLAADVEGRVRQEVPRLANDTALPDQLRVMAADLIAAHPAPELLVVAATDVAAVRTLL</sequence>
<proteinExistence type="predicted"/>